<evidence type="ECO:0000313" key="5">
    <source>
        <dbReference type="EMBL" id="KKM04867.1"/>
    </source>
</evidence>
<dbReference type="PROSITE" id="PS51007">
    <property type="entry name" value="CYTC"/>
    <property type="match status" value="1"/>
</dbReference>
<dbReference type="Pfam" id="PF00034">
    <property type="entry name" value="Cytochrom_C"/>
    <property type="match status" value="1"/>
</dbReference>
<keyword evidence="2" id="KW-0479">Metal-binding</keyword>
<name>A0A0F9HNP9_9ZZZZ</name>
<dbReference type="SUPFAM" id="SSF46626">
    <property type="entry name" value="Cytochrome c"/>
    <property type="match status" value="1"/>
</dbReference>
<gene>
    <name evidence="5" type="ORF">LCGC14_1759930</name>
</gene>
<dbReference type="InterPro" id="IPR036909">
    <property type="entry name" value="Cyt_c-like_dom_sf"/>
</dbReference>
<keyword evidence="3" id="KW-0408">Iron</keyword>
<keyword evidence="1" id="KW-0349">Heme</keyword>
<comment type="caution">
    <text evidence="5">The sequence shown here is derived from an EMBL/GenBank/DDBJ whole genome shotgun (WGS) entry which is preliminary data.</text>
</comment>
<accession>A0A0F9HNP9</accession>
<evidence type="ECO:0000256" key="2">
    <source>
        <dbReference type="ARBA" id="ARBA00022723"/>
    </source>
</evidence>
<dbReference type="AlphaFoldDB" id="A0A0F9HNP9"/>
<dbReference type="GO" id="GO:0046872">
    <property type="term" value="F:metal ion binding"/>
    <property type="evidence" value="ECO:0007669"/>
    <property type="project" value="UniProtKB-KW"/>
</dbReference>
<evidence type="ECO:0000256" key="3">
    <source>
        <dbReference type="ARBA" id="ARBA00023004"/>
    </source>
</evidence>
<protein>
    <recommendedName>
        <fullName evidence="4">Cytochrome c domain-containing protein</fullName>
    </recommendedName>
</protein>
<reference evidence="5" key="1">
    <citation type="journal article" date="2015" name="Nature">
        <title>Complex archaea that bridge the gap between prokaryotes and eukaryotes.</title>
        <authorList>
            <person name="Spang A."/>
            <person name="Saw J.H."/>
            <person name="Jorgensen S.L."/>
            <person name="Zaremba-Niedzwiedzka K."/>
            <person name="Martijn J."/>
            <person name="Lind A.E."/>
            <person name="van Eijk R."/>
            <person name="Schleper C."/>
            <person name="Guy L."/>
            <person name="Ettema T.J."/>
        </authorList>
    </citation>
    <scope>NUCLEOTIDE SEQUENCE</scope>
</reference>
<dbReference type="EMBL" id="LAZR01016356">
    <property type="protein sequence ID" value="KKM04867.1"/>
    <property type="molecule type" value="Genomic_DNA"/>
</dbReference>
<evidence type="ECO:0000259" key="4">
    <source>
        <dbReference type="PROSITE" id="PS51007"/>
    </source>
</evidence>
<dbReference type="GO" id="GO:0009055">
    <property type="term" value="F:electron transfer activity"/>
    <property type="evidence" value="ECO:0007669"/>
    <property type="project" value="InterPro"/>
</dbReference>
<sequence>MSRNLIIVVIALAAVVGLGGWFLSGGGSADVAGHSMVPPDTSQVETGAPIADVAVPASIDGQAALGETAFNAVCADCHGQNAAGQNGVAPPLVHKIYEPSHHGDMAFQLAVQNGVRSHHWKFGNMPPISGLTKSDVGNIVAYVRTLQRENGIN</sequence>
<dbReference type="GO" id="GO:0020037">
    <property type="term" value="F:heme binding"/>
    <property type="evidence" value="ECO:0007669"/>
    <property type="project" value="InterPro"/>
</dbReference>
<dbReference type="Gene3D" id="1.10.760.10">
    <property type="entry name" value="Cytochrome c-like domain"/>
    <property type="match status" value="1"/>
</dbReference>
<proteinExistence type="predicted"/>
<organism evidence="5">
    <name type="scientific">marine sediment metagenome</name>
    <dbReference type="NCBI Taxonomy" id="412755"/>
    <lineage>
        <taxon>unclassified sequences</taxon>
        <taxon>metagenomes</taxon>
        <taxon>ecological metagenomes</taxon>
    </lineage>
</organism>
<feature type="domain" description="Cytochrome c" evidence="4">
    <location>
        <begin position="61"/>
        <end position="147"/>
    </location>
</feature>
<dbReference type="InterPro" id="IPR009056">
    <property type="entry name" value="Cyt_c-like_dom"/>
</dbReference>
<evidence type="ECO:0000256" key="1">
    <source>
        <dbReference type="ARBA" id="ARBA00022617"/>
    </source>
</evidence>